<protein>
    <recommendedName>
        <fullName evidence="2">NADH-ubiquinone oxidoreductase chain 6</fullName>
        <ecNumber evidence="2">7.1.1.2</ecNumber>
    </recommendedName>
</protein>
<organism evidence="3">
    <name type="scientific">Selaginella moellendorffii</name>
    <name type="common">Spikemoss</name>
    <dbReference type="NCBI Taxonomy" id="88036"/>
    <lineage>
        <taxon>Eukaryota</taxon>
        <taxon>Viridiplantae</taxon>
        <taxon>Streptophyta</taxon>
        <taxon>Embryophyta</taxon>
        <taxon>Tracheophyta</taxon>
        <taxon>Lycopodiopsida</taxon>
        <taxon>Selaginellales</taxon>
        <taxon>Selaginellaceae</taxon>
        <taxon>Selaginella</taxon>
    </lineage>
</organism>
<comment type="subcellular location">
    <subcellularLocation>
        <location evidence="2">Mitochondrion membrane</location>
        <topology evidence="2">Multi-pass membrane protein</topology>
    </subcellularLocation>
</comment>
<dbReference type="EC" id="7.1.1.2" evidence="2"/>
<feature type="transmembrane region" description="Helical" evidence="2">
    <location>
        <begin position="6"/>
        <end position="23"/>
    </location>
</feature>
<keyword evidence="2" id="KW-0520">NAD</keyword>
<comment type="function">
    <text evidence="2">Core subunit of the mitochondrial membrane respiratory chain NADH dehydrogenase (Complex I) which catalyzes electron transfer from NADH through the respiratory chain, using ubiquinone as an electron acceptor. Essential for the catalytic activity and assembly of complex I.</text>
</comment>
<keyword evidence="2" id="KW-0249">Electron transport</keyword>
<evidence type="ECO:0000313" key="3">
    <source>
        <dbReference type="EMBL" id="AEA11193.1"/>
    </source>
</evidence>
<dbReference type="Gene3D" id="1.20.120.1200">
    <property type="entry name" value="NADH-ubiquinone/plastoquinone oxidoreductase chain 6, subunit NuoJ"/>
    <property type="match status" value="1"/>
</dbReference>
<dbReference type="PANTHER" id="PTHR33269:SF17">
    <property type="entry name" value="NADH-UBIQUINONE OXIDOREDUCTASE CHAIN 6"/>
    <property type="match status" value="1"/>
</dbReference>
<dbReference type="GO" id="GO:0008137">
    <property type="term" value="F:NADH dehydrogenase (ubiquinone) activity"/>
    <property type="evidence" value="ECO:0007669"/>
    <property type="project" value="UniProtKB-UniRule"/>
</dbReference>
<dbReference type="EMBL" id="JF338143">
    <property type="protein sequence ID" value="AEA29865.1"/>
    <property type="molecule type" value="Genomic_DNA"/>
</dbReference>
<evidence type="ECO:0000313" key="4">
    <source>
        <dbReference type="EMBL" id="AEA29865.1"/>
    </source>
</evidence>
<keyword evidence="2" id="KW-0812">Transmembrane</keyword>
<feature type="transmembrane region" description="Helical" evidence="2">
    <location>
        <begin position="151"/>
        <end position="172"/>
    </location>
</feature>
<accession>F2YI95</accession>
<geneLocation type="mitochondrion" evidence="3"/>
<keyword evidence="2" id="KW-1278">Translocase</keyword>
<dbReference type="Pfam" id="PF00499">
    <property type="entry name" value="Oxidored_q3"/>
    <property type="match status" value="1"/>
</dbReference>
<keyword evidence="2 3" id="KW-0496">Mitochondrion</keyword>
<reference evidence="3" key="1">
    <citation type="journal article" date="2011" name="Genome Biol. Evol.">
        <title>Extreme RNA editing in coding islands and abundant microsatellites in repeat sequences of Selaginella moellendorffii mitochondria: the root of frequent plant mtDNA recombination in early tracheophytes.</title>
        <authorList>
            <person name="Hecht J."/>
            <person name="Grewe F."/>
            <person name="Knoop V."/>
        </authorList>
    </citation>
    <scope>NUCLEOTIDE SEQUENCE</scope>
    <source>
        <strain evidence="4">Part 1</strain>
    </source>
</reference>
<feature type="transmembrane region" description="Helical" evidence="2">
    <location>
        <begin position="30"/>
        <end position="51"/>
    </location>
</feature>
<name>F2YI95_SELML</name>
<dbReference type="EMBL" id="JF276239">
    <property type="protein sequence ID" value="AEA11193.1"/>
    <property type="molecule type" value="mRNA"/>
</dbReference>
<keyword evidence="2" id="KW-0830">Ubiquinone</keyword>
<keyword evidence="2" id="KW-0472">Membrane</keyword>
<proteinExistence type="evidence at transcript level"/>
<dbReference type="InterPro" id="IPR001457">
    <property type="entry name" value="NADH_UbQ/plastoQ_OxRdtase_su6"/>
</dbReference>
<dbReference type="InterPro" id="IPR042106">
    <property type="entry name" value="Nuo/plastoQ_OxRdtase_6_NuoJ"/>
</dbReference>
<evidence type="ECO:0000256" key="2">
    <source>
        <dbReference type="RuleBase" id="RU004430"/>
    </source>
</evidence>
<dbReference type="GO" id="GO:0031966">
    <property type="term" value="C:mitochondrial membrane"/>
    <property type="evidence" value="ECO:0007669"/>
    <property type="project" value="UniProtKB-SubCell"/>
</dbReference>
<feature type="transmembrane region" description="Helical" evidence="2">
    <location>
        <begin position="57"/>
        <end position="81"/>
    </location>
</feature>
<comment type="similarity">
    <text evidence="1 2">Belongs to the complex I subunit 6 family.</text>
</comment>
<evidence type="ECO:0000256" key="1">
    <source>
        <dbReference type="ARBA" id="ARBA00005698"/>
    </source>
</evidence>
<sequence length="177" mass="19258">MNNSTILFGVLSSLALVSGGLVVRSGALNPVPAVFLFLLVFVLCSGLLVWLDLDFFAMIFLVVYAGAMVVFFLFVVMMCTFRREGREHEVAPRHTEFVVGLLFLSHLWLVLERSPRPPTPSAYPIGEHCGHVTSATHLDTLGTLLYTHVPLLFIGSGLILLVALLGAIVLTVHTPGD</sequence>
<comment type="catalytic activity">
    <reaction evidence="2">
        <text>a ubiquinone + NADH + 5 H(+)(in) = a ubiquinol + NAD(+) + 4 H(+)(out)</text>
        <dbReference type="Rhea" id="RHEA:29091"/>
        <dbReference type="Rhea" id="RHEA-COMP:9565"/>
        <dbReference type="Rhea" id="RHEA-COMP:9566"/>
        <dbReference type="ChEBI" id="CHEBI:15378"/>
        <dbReference type="ChEBI" id="CHEBI:16389"/>
        <dbReference type="ChEBI" id="CHEBI:17976"/>
        <dbReference type="ChEBI" id="CHEBI:57540"/>
        <dbReference type="ChEBI" id="CHEBI:57945"/>
        <dbReference type="EC" id="7.1.1.2"/>
    </reaction>
</comment>
<dbReference type="AlphaFoldDB" id="F2YI95"/>
<gene>
    <name evidence="3" type="primary">nad6</name>
</gene>
<keyword evidence="2" id="KW-0813">Transport</keyword>
<keyword evidence="2" id="KW-0679">Respiratory chain</keyword>
<keyword evidence="2" id="KW-1133">Transmembrane helix</keyword>
<dbReference type="PANTHER" id="PTHR33269">
    <property type="entry name" value="NADH-UBIQUINONE OXIDOREDUCTASE CHAIN 6"/>
    <property type="match status" value="1"/>
</dbReference>